<dbReference type="SUPFAM" id="SSF109604">
    <property type="entry name" value="HD-domain/PDEase-like"/>
    <property type="match status" value="1"/>
</dbReference>
<protein>
    <recommendedName>
        <fullName evidence="3">guanosine-3',5'-bis(diphosphate) 3'-diphosphatase</fullName>
        <ecNumber evidence="3">3.1.7.2</ecNumber>
    </recommendedName>
</protein>
<dbReference type="InterPro" id="IPR007685">
    <property type="entry name" value="RelA_SpoT"/>
</dbReference>
<dbReference type="CDD" id="cd00077">
    <property type="entry name" value="HDc"/>
    <property type="match status" value="1"/>
</dbReference>
<dbReference type="NCBIfam" id="TIGR00691">
    <property type="entry name" value="spoT_relA"/>
    <property type="match status" value="1"/>
</dbReference>
<dbReference type="PANTHER" id="PTHR21262">
    <property type="entry name" value="GUANOSINE-3',5'-BIS DIPHOSPHATE 3'-PYROPHOSPHOHYDROLASE"/>
    <property type="match status" value="1"/>
</dbReference>
<dbReference type="InterPro" id="IPR012676">
    <property type="entry name" value="TGS-like"/>
</dbReference>
<dbReference type="Gene3D" id="3.30.70.260">
    <property type="match status" value="1"/>
</dbReference>
<dbReference type="InterPro" id="IPR043519">
    <property type="entry name" value="NT_sf"/>
</dbReference>
<evidence type="ECO:0000256" key="4">
    <source>
        <dbReference type="ARBA" id="ARBA00047968"/>
    </source>
</evidence>
<dbReference type="GO" id="GO:0016301">
    <property type="term" value="F:kinase activity"/>
    <property type="evidence" value="ECO:0007669"/>
    <property type="project" value="UniProtKB-KW"/>
</dbReference>
<dbReference type="GO" id="GO:0005886">
    <property type="term" value="C:plasma membrane"/>
    <property type="evidence" value="ECO:0007669"/>
    <property type="project" value="TreeGrafter"/>
</dbReference>
<evidence type="ECO:0000313" key="10">
    <source>
        <dbReference type="Proteomes" id="UP000294325"/>
    </source>
</evidence>
<dbReference type="UniPathway" id="UPA00908">
    <property type="reaction ID" value="UER00886"/>
</dbReference>
<feature type="domain" description="ACT" evidence="6">
    <location>
        <begin position="643"/>
        <end position="717"/>
    </location>
</feature>
<dbReference type="Pfam" id="PF13291">
    <property type="entry name" value="ACT_4"/>
    <property type="match status" value="1"/>
</dbReference>
<evidence type="ECO:0000256" key="1">
    <source>
        <dbReference type="ARBA" id="ARBA00022801"/>
    </source>
</evidence>
<evidence type="ECO:0000256" key="2">
    <source>
        <dbReference type="ARBA" id="ARBA00024329"/>
    </source>
</evidence>
<dbReference type="EC" id="3.1.7.2" evidence="3"/>
<sequence>MPHDGEVLPGGIDSLCVAVASYLEPEFQSDIRRAYHFAAAAHGEQKRRSGEPYITHPLAVAAIMAEMHMDHQCIMAALLHDVLEDTGVSKAELSQYFSEEVAELVDGVSKLAQINVTSREHAQAENLRKMLLAMTRDIRVILLKLADRLHNMRTLRYVAREKQRRIAHETLEIYAPIANRLGMNSIRTELQGLGFQALYPLRHRVLEAAVKRARGNRKEIVRGIQDSIAQRLAQEGLEGIVEGREKSLYSLYVKMQDKHRSLSEVMDLYAFRIVVDSADTCYRALGIVHNLYKPVPGKFKDYIAIPKANGYQSLHTVLFGPYGVPIEVQIRTHDMDRVAEAGIAAHWLYKSGSGRVSGSAQRRAREWLKGLLEIQQDAGDSLEFLENVKVDLFPDEVYVFTPKGKIMILARGATAVDFAYAVHTDVGNHCVAAKIDRRLAPLSTPLENGQNVEIITAPTARPNPSWLNFVVTGKARANIRHYLKNLKREESIQLGRRLLNKHLLSYSLTLDDIPPDRLQFLLKEFELESVDQLLEAIGLGNRPALLVARRLVPALEEKEGEKKSGADPTYRPLKIKGTEGMVVTFAKCCRPIPGDPIRGFVTAGRGVVIHTERCKNLAEFRRRPERWTEVEWADEVQAEFPVEVRVDVENRRGVLATVAAAISDTDTNIDNVSVNDRDGAICSILFTLEVRSRYQLARLMRRIRALDMVLRIVRSKH</sequence>
<name>A0A4P7BVP1_9GAMM</name>
<keyword evidence="10" id="KW-1185">Reference proteome</keyword>
<dbReference type="Pfam" id="PF04607">
    <property type="entry name" value="RelA_SpoT"/>
    <property type="match status" value="1"/>
</dbReference>
<gene>
    <name evidence="9" type="primary">spoT</name>
    <name evidence="9" type="ORF">E3U44_00520</name>
</gene>
<dbReference type="InterPro" id="IPR003607">
    <property type="entry name" value="HD/PDEase_dom"/>
</dbReference>
<dbReference type="KEGG" id="nwr:E3U44_00520"/>
<dbReference type="InterPro" id="IPR004095">
    <property type="entry name" value="TGS"/>
</dbReference>
<dbReference type="Gene3D" id="3.30.460.10">
    <property type="entry name" value="Beta Polymerase, domain 2"/>
    <property type="match status" value="1"/>
</dbReference>
<dbReference type="PROSITE" id="PS51831">
    <property type="entry name" value="HD"/>
    <property type="match status" value="1"/>
</dbReference>
<dbReference type="OrthoDB" id="9805041at2"/>
<dbReference type="Proteomes" id="UP000294325">
    <property type="component" value="Chromosome"/>
</dbReference>
<dbReference type="FunFam" id="1.10.3210.10:FF:000001">
    <property type="entry name" value="GTP pyrophosphokinase RelA"/>
    <property type="match status" value="1"/>
</dbReference>
<dbReference type="GO" id="GO:0008893">
    <property type="term" value="F:guanosine-3',5'-bis(diphosphate) 3'-diphosphatase activity"/>
    <property type="evidence" value="ECO:0007669"/>
    <property type="project" value="UniProtKB-EC"/>
</dbReference>
<dbReference type="SUPFAM" id="SSF81301">
    <property type="entry name" value="Nucleotidyltransferase"/>
    <property type="match status" value="1"/>
</dbReference>
<dbReference type="GO" id="GO:0015949">
    <property type="term" value="P:nucleobase-containing small molecule interconversion"/>
    <property type="evidence" value="ECO:0007669"/>
    <property type="project" value="UniProtKB-ARBA"/>
</dbReference>
<dbReference type="AlphaFoldDB" id="A0A4P7BVP1"/>
<dbReference type="Gene3D" id="3.10.20.30">
    <property type="match status" value="1"/>
</dbReference>
<evidence type="ECO:0000256" key="3">
    <source>
        <dbReference type="ARBA" id="ARBA00024387"/>
    </source>
</evidence>
<dbReference type="GO" id="GO:0042594">
    <property type="term" value="P:response to starvation"/>
    <property type="evidence" value="ECO:0007669"/>
    <property type="project" value="TreeGrafter"/>
</dbReference>
<dbReference type="SUPFAM" id="SSF55021">
    <property type="entry name" value="ACT-like"/>
    <property type="match status" value="1"/>
</dbReference>
<dbReference type="Gene3D" id="1.10.3210.10">
    <property type="entry name" value="Hypothetical protein af1432"/>
    <property type="match status" value="1"/>
</dbReference>
<dbReference type="Pfam" id="PF13328">
    <property type="entry name" value="HD_4"/>
    <property type="match status" value="1"/>
</dbReference>
<evidence type="ECO:0000313" key="9">
    <source>
        <dbReference type="EMBL" id="QBQ53150.1"/>
    </source>
</evidence>
<dbReference type="InterPro" id="IPR006674">
    <property type="entry name" value="HD_domain"/>
</dbReference>
<dbReference type="InterPro" id="IPR002912">
    <property type="entry name" value="ACT_dom"/>
</dbReference>
<dbReference type="PROSITE" id="PS51880">
    <property type="entry name" value="TGS"/>
    <property type="match status" value="1"/>
</dbReference>
<dbReference type="CDD" id="cd05399">
    <property type="entry name" value="NT_Rel-Spo_like"/>
    <property type="match status" value="1"/>
</dbReference>
<dbReference type="SMART" id="SM00954">
    <property type="entry name" value="RelA_SpoT"/>
    <property type="match status" value="1"/>
</dbReference>
<comment type="pathway">
    <text evidence="2">Purine metabolism; ppGpp biosynthesis; ppGpp from GDP: step 1/1.</text>
</comment>
<dbReference type="PANTHER" id="PTHR21262:SF36">
    <property type="entry name" value="BIFUNCTIONAL (P)PPGPP SYNTHASE_HYDROLASE SPOT"/>
    <property type="match status" value="1"/>
</dbReference>
<dbReference type="Pfam" id="PF02824">
    <property type="entry name" value="TGS"/>
    <property type="match status" value="1"/>
</dbReference>
<comment type="catalytic activity">
    <reaction evidence="4">
        <text>guanosine 3',5'-bis(diphosphate) + H2O = GDP + diphosphate + H(+)</text>
        <dbReference type="Rhea" id="RHEA:14253"/>
        <dbReference type="ChEBI" id="CHEBI:15377"/>
        <dbReference type="ChEBI" id="CHEBI:15378"/>
        <dbReference type="ChEBI" id="CHEBI:33019"/>
        <dbReference type="ChEBI" id="CHEBI:58189"/>
        <dbReference type="ChEBI" id="CHEBI:77828"/>
        <dbReference type="EC" id="3.1.7.2"/>
    </reaction>
</comment>
<keyword evidence="9" id="KW-0418">Kinase</keyword>
<dbReference type="CDD" id="cd01668">
    <property type="entry name" value="TGS_RSH"/>
    <property type="match status" value="1"/>
</dbReference>
<evidence type="ECO:0000259" key="7">
    <source>
        <dbReference type="PROSITE" id="PS51831"/>
    </source>
</evidence>
<keyword evidence="1 9" id="KW-0378">Hydrolase</keyword>
<organism evidence="9 10">
    <name type="scientific">Nitrosococcus wardiae</name>
    <dbReference type="NCBI Taxonomy" id="1814290"/>
    <lineage>
        <taxon>Bacteria</taxon>
        <taxon>Pseudomonadati</taxon>
        <taxon>Pseudomonadota</taxon>
        <taxon>Gammaproteobacteria</taxon>
        <taxon>Chromatiales</taxon>
        <taxon>Chromatiaceae</taxon>
        <taxon>Nitrosococcus</taxon>
    </lineage>
</organism>
<comment type="function">
    <text evidence="5">In eubacteria ppGpp (guanosine 3'-diphosphate 5'-diphosphate) is a mediator of the stringent response that coordinates a variety of cellular activities in response to changes in nutritional abundance.</text>
</comment>
<feature type="domain" description="TGS" evidence="8">
    <location>
        <begin position="395"/>
        <end position="456"/>
    </location>
</feature>
<dbReference type="FunFam" id="3.30.460.10:FF:000001">
    <property type="entry name" value="GTP pyrophosphokinase RelA"/>
    <property type="match status" value="1"/>
</dbReference>
<dbReference type="SUPFAM" id="SSF81271">
    <property type="entry name" value="TGS-like"/>
    <property type="match status" value="1"/>
</dbReference>
<dbReference type="InterPro" id="IPR033655">
    <property type="entry name" value="TGS_RelA/SpoT"/>
</dbReference>
<accession>A0A4P7BVP1</accession>
<dbReference type="InterPro" id="IPR045865">
    <property type="entry name" value="ACT-like_dom_sf"/>
</dbReference>
<keyword evidence="9" id="KW-0808">Transferase</keyword>
<dbReference type="GO" id="GO:0015970">
    <property type="term" value="P:guanosine tetraphosphate biosynthetic process"/>
    <property type="evidence" value="ECO:0007669"/>
    <property type="project" value="UniProtKB-UniPathway"/>
</dbReference>
<evidence type="ECO:0000259" key="8">
    <source>
        <dbReference type="PROSITE" id="PS51880"/>
    </source>
</evidence>
<dbReference type="PROSITE" id="PS51671">
    <property type="entry name" value="ACT"/>
    <property type="match status" value="1"/>
</dbReference>
<dbReference type="NCBIfam" id="NF008303">
    <property type="entry name" value="PRK11092.1"/>
    <property type="match status" value="1"/>
</dbReference>
<dbReference type="SMART" id="SM00471">
    <property type="entry name" value="HDc"/>
    <property type="match status" value="1"/>
</dbReference>
<proteinExistence type="inferred from homology"/>
<dbReference type="InterPro" id="IPR012675">
    <property type="entry name" value="Beta-grasp_dom_sf"/>
</dbReference>
<feature type="domain" description="HD" evidence="7">
    <location>
        <begin position="53"/>
        <end position="152"/>
    </location>
</feature>
<evidence type="ECO:0000259" key="6">
    <source>
        <dbReference type="PROSITE" id="PS51671"/>
    </source>
</evidence>
<dbReference type="InterPro" id="IPR004811">
    <property type="entry name" value="RelA/Spo_fam"/>
</dbReference>
<dbReference type="EMBL" id="CP038033">
    <property type="protein sequence ID" value="QBQ53150.1"/>
    <property type="molecule type" value="Genomic_DNA"/>
</dbReference>
<comment type="similarity">
    <text evidence="5">Belongs to the relA/spoT family.</text>
</comment>
<dbReference type="Pfam" id="PF19296">
    <property type="entry name" value="RelA_AH_RIS"/>
    <property type="match status" value="1"/>
</dbReference>
<reference evidence="9 10" key="1">
    <citation type="submission" date="2019-03" db="EMBL/GenBank/DDBJ databases">
        <title>The genome sequence of Nitrosococcus wardiae strain D1FHST reveals the archetypal metabolic capacity of ammonia-oxidizing Gammaproteobacteria.</title>
        <authorList>
            <person name="Wang L."/>
            <person name="Lim C.K."/>
            <person name="Hanson T.E."/>
            <person name="Dang H."/>
            <person name="Klotz M.G."/>
        </authorList>
    </citation>
    <scope>NUCLEOTIDE SEQUENCE [LARGE SCALE GENOMIC DNA]</scope>
    <source>
        <strain evidence="9 10">D1FHS</strain>
    </source>
</reference>
<dbReference type="InterPro" id="IPR045600">
    <property type="entry name" value="RelA/SpoT_AH_RIS"/>
</dbReference>
<dbReference type="RefSeq" id="WP_134356167.1">
    <property type="nucleotide sequence ID" value="NZ_CP038033.1"/>
</dbReference>
<dbReference type="GO" id="GO:0008728">
    <property type="term" value="F:GTP diphosphokinase activity"/>
    <property type="evidence" value="ECO:0007669"/>
    <property type="project" value="TreeGrafter"/>
</dbReference>
<dbReference type="FunFam" id="3.10.20.30:FF:000002">
    <property type="entry name" value="GTP pyrophosphokinase (RelA/SpoT)"/>
    <property type="match status" value="1"/>
</dbReference>
<evidence type="ECO:0000256" key="5">
    <source>
        <dbReference type="RuleBase" id="RU003847"/>
    </source>
</evidence>
<dbReference type="CDD" id="cd04876">
    <property type="entry name" value="ACT_RelA-SpoT"/>
    <property type="match status" value="1"/>
</dbReference>